<protein>
    <submittedName>
        <fullName evidence="2">Uncharacterized protein</fullName>
    </submittedName>
</protein>
<organism evidence="2 3">
    <name type="scientific">Parascedosporium putredinis</name>
    <dbReference type="NCBI Taxonomy" id="1442378"/>
    <lineage>
        <taxon>Eukaryota</taxon>
        <taxon>Fungi</taxon>
        <taxon>Dikarya</taxon>
        <taxon>Ascomycota</taxon>
        <taxon>Pezizomycotina</taxon>
        <taxon>Sordariomycetes</taxon>
        <taxon>Hypocreomycetidae</taxon>
        <taxon>Microascales</taxon>
        <taxon>Microascaceae</taxon>
        <taxon>Parascedosporium</taxon>
    </lineage>
</organism>
<comment type="caution">
    <text evidence="2">The sequence shown here is derived from an EMBL/GenBank/DDBJ whole genome shotgun (WGS) entry which is preliminary data.</text>
</comment>
<evidence type="ECO:0000256" key="1">
    <source>
        <dbReference type="SAM" id="MobiDB-lite"/>
    </source>
</evidence>
<keyword evidence="3" id="KW-1185">Reference proteome</keyword>
<evidence type="ECO:0000313" key="2">
    <source>
        <dbReference type="EMBL" id="CAI4218792.1"/>
    </source>
</evidence>
<sequence length="132" mass="14115">MTIRDKFRRALGGSRPSSDSSSSTSAAPSILSASSPTPSTSTTTSAPDSQSSLSSRFKALSLGRRSGRTSDKKSSSTRGNSPDPREKPFTETNLQYQALLEPFTMTFGATRRLSVDDDLISPCTSRRNSVMA</sequence>
<proteinExistence type="predicted"/>
<dbReference type="AlphaFoldDB" id="A0A9P1HA28"/>
<dbReference type="OrthoDB" id="4825861at2759"/>
<feature type="compositionally biased region" description="Low complexity" evidence="1">
    <location>
        <begin position="14"/>
        <end position="52"/>
    </location>
</feature>
<evidence type="ECO:0000313" key="3">
    <source>
        <dbReference type="Proteomes" id="UP000838763"/>
    </source>
</evidence>
<dbReference type="EMBL" id="CALLCH030000018">
    <property type="protein sequence ID" value="CAI4218792.1"/>
    <property type="molecule type" value="Genomic_DNA"/>
</dbReference>
<reference evidence="2" key="1">
    <citation type="submission" date="2022-11" db="EMBL/GenBank/DDBJ databases">
        <authorList>
            <person name="Scott C."/>
            <person name="Bruce N."/>
        </authorList>
    </citation>
    <scope>NUCLEOTIDE SEQUENCE</scope>
</reference>
<name>A0A9P1HA28_9PEZI</name>
<feature type="region of interest" description="Disordered" evidence="1">
    <location>
        <begin position="1"/>
        <end position="92"/>
    </location>
</feature>
<accession>A0A9P1HA28</accession>
<dbReference type="Proteomes" id="UP000838763">
    <property type="component" value="Unassembled WGS sequence"/>
</dbReference>
<gene>
    <name evidence="2" type="ORF">PPNO1_LOCUS8366</name>
</gene>